<reference evidence="2" key="1">
    <citation type="submission" date="2019-08" db="EMBL/GenBank/DDBJ databases">
        <authorList>
            <person name="Kucharzyk K."/>
            <person name="Murdoch R.W."/>
            <person name="Higgins S."/>
            <person name="Loffler F."/>
        </authorList>
    </citation>
    <scope>NUCLEOTIDE SEQUENCE</scope>
</reference>
<comment type="caution">
    <text evidence="2">The sequence shown here is derived from an EMBL/GenBank/DDBJ whole genome shotgun (WGS) entry which is preliminary data.</text>
</comment>
<dbReference type="InterPro" id="IPR001962">
    <property type="entry name" value="Asn_synthase"/>
</dbReference>
<feature type="domain" description="Asparagine synthetase" evidence="1">
    <location>
        <begin position="1"/>
        <end position="242"/>
    </location>
</feature>
<dbReference type="PANTHER" id="PTHR43284">
    <property type="entry name" value="ASPARAGINE SYNTHETASE (GLUTAMINE-HYDROLYZING)"/>
    <property type="match status" value="1"/>
</dbReference>
<evidence type="ECO:0000313" key="2">
    <source>
        <dbReference type="EMBL" id="MPM16756.1"/>
    </source>
</evidence>
<dbReference type="GO" id="GO:0005829">
    <property type="term" value="C:cytosol"/>
    <property type="evidence" value="ECO:0007669"/>
    <property type="project" value="TreeGrafter"/>
</dbReference>
<dbReference type="EC" id="6.3.5.4" evidence="2"/>
<dbReference type="AlphaFoldDB" id="A0A644XKN7"/>
<accession>A0A644XKN7</accession>
<protein>
    <submittedName>
        <fullName evidence="2">Asparagine synthetase [glutamine-hydrolyzing] 1</fullName>
        <ecNumber evidence="2">6.3.5.4</ecNumber>
    </submittedName>
</protein>
<dbReference type="InterPro" id="IPR014729">
    <property type="entry name" value="Rossmann-like_a/b/a_fold"/>
</dbReference>
<keyword evidence="2" id="KW-0436">Ligase</keyword>
<proteinExistence type="predicted"/>
<dbReference type="InterPro" id="IPR051786">
    <property type="entry name" value="ASN_synthetase/amidase"/>
</dbReference>
<dbReference type="Pfam" id="PF00733">
    <property type="entry name" value="Asn_synthase"/>
    <property type="match status" value="1"/>
</dbReference>
<dbReference type="PANTHER" id="PTHR43284:SF1">
    <property type="entry name" value="ASPARAGINE SYNTHETASE"/>
    <property type="match status" value="1"/>
</dbReference>
<dbReference type="GO" id="GO:0006529">
    <property type="term" value="P:asparagine biosynthetic process"/>
    <property type="evidence" value="ECO:0007669"/>
    <property type="project" value="InterPro"/>
</dbReference>
<name>A0A644XKN7_9ZZZZ</name>
<dbReference type="GO" id="GO:0004066">
    <property type="term" value="F:asparagine synthase (glutamine-hydrolyzing) activity"/>
    <property type="evidence" value="ECO:0007669"/>
    <property type="project" value="UniProtKB-EC"/>
</dbReference>
<evidence type="ECO:0000259" key="1">
    <source>
        <dbReference type="Pfam" id="PF00733"/>
    </source>
</evidence>
<sequence>MTVALGGDGGDELFQGYGSYVWAKRLSNFWIHMGAPMARLQLRNKRHHQFFHSALKRNFKSNIFSIEQNLFPSWELAMLDSSLLGSFPESDPAYLNLSPAASQAFFDLTHYLKDDLLVKVDRASMLTSLEVRPPLLDHRLVEASLHLPMEYKTKKGNTKFLLKEILADYIPRELFEKPKKGFSIPMQRWLKADLSFLPEKYLEQSGLRLFDAVPKCFVQNVIKKYKSGKADWFYNRVWVLTVLSHYLEQHRDIEIPKLK</sequence>
<dbReference type="SUPFAM" id="SSF52402">
    <property type="entry name" value="Adenine nucleotide alpha hydrolases-like"/>
    <property type="match status" value="1"/>
</dbReference>
<dbReference type="EMBL" id="VSSQ01002671">
    <property type="protein sequence ID" value="MPM16756.1"/>
    <property type="molecule type" value="Genomic_DNA"/>
</dbReference>
<dbReference type="Gene3D" id="3.40.50.620">
    <property type="entry name" value="HUPs"/>
    <property type="match status" value="1"/>
</dbReference>
<dbReference type="CDD" id="cd01991">
    <property type="entry name" value="Asn_synthase_B_C"/>
    <property type="match status" value="1"/>
</dbReference>
<organism evidence="2">
    <name type="scientific">bioreactor metagenome</name>
    <dbReference type="NCBI Taxonomy" id="1076179"/>
    <lineage>
        <taxon>unclassified sequences</taxon>
        <taxon>metagenomes</taxon>
        <taxon>ecological metagenomes</taxon>
    </lineage>
</organism>
<gene>
    <name evidence="2" type="primary">asnB_14</name>
    <name evidence="2" type="ORF">SDC9_63138</name>
</gene>